<geneLocation type="plasmid" evidence="5">
    <name>pINGR16-02E1</name>
</geneLocation>
<dbReference type="PANTHER" id="PTHR39160">
    <property type="entry name" value="CELL WALL-BINDING PROTEIN YOCH"/>
    <property type="match status" value="1"/>
</dbReference>
<dbReference type="Gene3D" id="2.40.40.10">
    <property type="entry name" value="RlpA-like domain"/>
    <property type="match status" value="1"/>
</dbReference>
<dbReference type="AlphaFoldDB" id="A0A126JI97"/>
<keyword evidence="2" id="KW-0812">Transmembrane</keyword>
<dbReference type="InterPro" id="IPR039564">
    <property type="entry name" value="Peptidase_C39-like"/>
</dbReference>
<feature type="domain" description="3D" evidence="3">
    <location>
        <begin position="602"/>
        <end position="680"/>
    </location>
</feature>
<dbReference type="RefSeq" id="WP_269467655.1">
    <property type="nucleotide sequence ID" value="NZ_JACBBU010000011.1"/>
</dbReference>
<evidence type="ECO:0000313" key="6">
    <source>
        <dbReference type="EMBL" id="ALT05512.1"/>
    </source>
</evidence>
<name>A0A126JI97_CLOBO</name>
<keyword evidence="2" id="KW-1133">Transmembrane helix</keyword>
<dbReference type="EMBL" id="KT897276">
    <property type="protein sequence ID" value="ALT05414.1"/>
    <property type="molecule type" value="Genomic_DNA"/>
</dbReference>
<feature type="domain" description="Peptidase C39-like" evidence="4">
    <location>
        <begin position="390"/>
        <end position="533"/>
    </location>
</feature>
<dbReference type="GO" id="GO:0019867">
    <property type="term" value="C:outer membrane"/>
    <property type="evidence" value="ECO:0007669"/>
    <property type="project" value="InterPro"/>
</dbReference>
<dbReference type="GO" id="GO:0009254">
    <property type="term" value="P:peptidoglycan turnover"/>
    <property type="evidence" value="ECO:0007669"/>
    <property type="project" value="InterPro"/>
</dbReference>
<dbReference type="PANTHER" id="PTHR39160:SF4">
    <property type="entry name" value="RESUSCITATION-PROMOTING FACTOR RPFB"/>
    <property type="match status" value="1"/>
</dbReference>
<keyword evidence="5" id="KW-0614">Plasmid</keyword>
<dbReference type="CDD" id="cd14667">
    <property type="entry name" value="3D_containing_proteins"/>
    <property type="match status" value="1"/>
</dbReference>
<dbReference type="Pfam" id="PF06725">
    <property type="entry name" value="3D"/>
    <property type="match status" value="1"/>
</dbReference>
<accession>A0A126JI97</accession>
<evidence type="ECO:0000256" key="2">
    <source>
        <dbReference type="SAM" id="Phobius"/>
    </source>
</evidence>
<feature type="transmembrane region" description="Helical" evidence="2">
    <location>
        <begin position="39"/>
        <end position="60"/>
    </location>
</feature>
<dbReference type="GO" id="GO:0004553">
    <property type="term" value="F:hydrolase activity, hydrolyzing O-glycosyl compounds"/>
    <property type="evidence" value="ECO:0007669"/>
    <property type="project" value="InterPro"/>
</dbReference>
<dbReference type="Gene3D" id="3.90.70.10">
    <property type="entry name" value="Cysteine proteinases"/>
    <property type="match status" value="1"/>
</dbReference>
<dbReference type="EMBL" id="KT897277">
    <property type="protein sequence ID" value="ALT05512.1"/>
    <property type="molecule type" value="Genomic_DNA"/>
</dbReference>
<evidence type="ECO:0000259" key="4">
    <source>
        <dbReference type="Pfam" id="PF13529"/>
    </source>
</evidence>
<organism evidence="5">
    <name type="scientific">Clostridium botulinum</name>
    <dbReference type="NCBI Taxonomy" id="1491"/>
    <lineage>
        <taxon>Bacteria</taxon>
        <taxon>Bacillati</taxon>
        <taxon>Bacillota</taxon>
        <taxon>Clostridia</taxon>
        <taxon>Eubacteriales</taxon>
        <taxon>Clostridiaceae</taxon>
        <taxon>Clostridium</taxon>
    </lineage>
</organism>
<dbReference type="SUPFAM" id="SSF50685">
    <property type="entry name" value="Barwin-like endoglucanases"/>
    <property type="match status" value="1"/>
</dbReference>
<keyword evidence="2" id="KW-0472">Membrane</keyword>
<proteinExistence type="predicted"/>
<protein>
    <submittedName>
        <fullName evidence="5">Membrane-bound lytic murein transglycosylase</fullName>
    </submittedName>
</protein>
<dbReference type="InterPro" id="IPR051933">
    <property type="entry name" value="Resuscitation_pf_RpfB"/>
</dbReference>
<sequence>MGFLVTIINVIRKIVVAKRAVQNGIQKTINIKKIISKALLTYGIIALTVIIFFGTIVYSITGAIKSAMDYLTTQYNTTDIKTICDNIANMTEEEKLAFQETLAFLDPQKIIKYVDKESASIPYGITQTKTTNVDNSITTEQMEVDVSKLTSQYVLPWQVIGAMDVITFHANDVNDAKILTSSDYAKSQFVWANDVTRDDTHYWKEWTVKTRSDGHGTRVTYDGEDTAEEHFKLVKTPLGLAESVSTMFGKYTYNINRDVELLNEPYSARQLVSKESHSTTRHHKKEDGSVKSETITYTTYHYKKTRNTLYEDQATGPTFTFEPTKFIQFLNGSEYKIDDLPLLKLALESLPNTTNILDMIDRIIQGDYKDFNMSTGGMGSTITGLGTGFIPLFHQWDERWGNLMYGGGTMTDTACGPTSAAMVLTGLRGNLNGLDTSGDGILDPYEAACWSVENGYRVPGNGTAFAFFPAIGKAAGLNVREYQGNEYSKVLEELKQGHPVIASMGPGHFTRAGHYIVLVSVLEDGTIKVNDPNREECSLKSWDFNSIIVPEANHYYAFDNPNLKTSDFEATAYTGAADEGGTGTAYGHGITLDGKDLRDKLIAVDPNIIPLGSYIYIVVPESVRYQTMPDGTQVDMNGYYHAVDTGSAIKGNIIDIYFGTGNAYVTLCEEYFGRQKIQVYLN</sequence>
<dbReference type="InterPro" id="IPR036908">
    <property type="entry name" value="RlpA-like_sf"/>
</dbReference>
<evidence type="ECO:0000313" key="5">
    <source>
        <dbReference type="EMBL" id="ALT05414.1"/>
    </source>
</evidence>
<dbReference type="InterPro" id="IPR059180">
    <property type="entry name" value="3D_YorM"/>
</dbReference>
<evidence type="ECO:0000259" key="3">
    <source>
        <dbReference type="Pfam" id="PF06725"/>
    </source>
</evidence>
<dbReference type="InterPro" id="IPR010611">
    <property type="entry name" value="3D_dom"/>
</dbReference>
<geneLocation type="plasmid" evidence="6">
    <name>pST0210E1</name>
</geneLocation>
<reference evidence="5" key="1">
    <citation type="journal article" date="2016" name="Genome Biol. Evol.">
        <title>Evolution of chromosomal Clostridium botulinum type E neurotoxin gene clusters: evidence provided by their rare plasmid borne counterparts.</title>
        <authorList>
            <person name="Carter A.T."/>
            <person name="Austin J.W."/>
            <person name="Weedmark K.A."/>
            <person name="Peck M.W."/>
        </authorList>
    </citation>
    <scope>NUCLEOTIDE SEQUENCE</scope>
    <source>
        <strain evidence="5">INGR16-02E1</strain>
        <strain evidence="6">ST0210E1</strain>
        <plasmid evidence="5">pINGR16-02E1</plasmid>
        <plasmid evidence="6">pST0210E1</plasmid>
    </source>
</reference>
<evidence type="ECO:0000256" key="1">
    <source>
        <dbReference type="ARBA" id="ARBA00022729"/>
    </source>
</evidence>
<keyword evidence="1" id="KW-0732">Signal</keyword>
<dbReference type="Pfam" id="PF13529">
    <property type="entry name" value="Peptidase_C39_2"/>
    <property type="match status" value="1"/>
</dbReference>